<keyword evidence="4 9" id="KW-0997">Cell inner membrane</keyword>
<dbReference type="Pfam" id="PF04290">
    <property type="entry name" value="DctQ"/>
    <property type="match status" value="1"/>
</dbReference>
<keyword evidence="7 9" id="KW-0472">Membrane</keyword>
<feature type="transmembrane region" description="Helical" evidence="9">
    <location>
        <begin position="89"/>
        <end position="108"/>
    </location>
</feature>
<comment type="caution">
    <text evidence="11">The sequence shown here is derived from an EMBL/GenBank/DDBJ whole genome shotgun (WGS) entry which is preliminary data.</text>
</comment>
<dbReference type="RefSeq" id="WP_161138694.1">
    <property type="nucleotide sequence ID" value="NZ_SPKJ01000002.1"/>
</dbReference>
<comment type="function">
    <text evidence="9">Part of the tripartite ATP-independent periplasmic (TRAP) transport system.</text>
</comment>
<dbReference type="InterPro" id="IPR055348">
    <property type="entry name" value="DctQ"/>
</dbReference>
<dbReference type="PANTHER" id="PTHR35011:SF10">
    <property type="entry name" value="TRAP TRANSPORTER SMALL PERMEASE PROTEIN"/>
    <property type="match status" value="1"/>
</dbReference>
<dbReference type="Proteomes" id="UP000773614">
    <property type="component" value="Unassembled WGS sequence"/>
</dbReference>
<evidence type="ECO:0000313" key="11">
    <source>
        <dbReference type="EMBL" id="MYZ46355.1"/>
    </source>
</evidence>
<dbReference type="GO" id="GO:0022857">
    <property type="term" value="F:transmembrane transporter activity"/>
    <property type="evidence" value="ECO:0007669"/>
    <property type="project" value="UniProtKB-UniRule"/>
</dbReference>
<evidence type="ECO:0000259" key="10">
    <source>
        <dbReference type="Pfam" id="PF04290"/>
    </source>
</evidence>
<name>A0A964WS10_9HYPH</name>
<evidence type="ECO:0000256" key="1">
    <source>
        <dbReference type="ARBA" id="ARBA00004429"/>
    </source>
</evidence>
<evidence type="ECO:0000256" key="7">
    <source>
        <dbReference type="ARBA" id="ARBA00023136"/>
    </source>
</evidence>
<feature type="transmembrane region" description="Helical" evidence="9">
    <location>
        <begin position="138"/>
        <end position="156"/>
    </location>
</feature>
<keyword evidence="2 9" id="KW-0813">Transport</keyword>
<evidence type="ECO:0000256" key="8">
    <source>
        <dbReference type="ARBA" id="ARBA00038436"/>
    </source>
</evidence>
<evidence type="ECO:0000256" key="2">
    <source>
        <dbReference type="ARBA" id="ARBA00022448"/>
    </source>
</evidence>
<evidence type="ECO:0000256" key="3">
    <source>
        <dbReference type="ARBA" id="ARBA00022475"/>
    </source>
</evidence>
<dbReference type="InterPro" id="IPR007387">
    <property type="entry name" value="TRAP_DctQ"/>
</dbReference>
<protein>
    <recommendedName>
        <fullName evidence="9">TRAP transporter small permease protein</fullName>
    </recommendedName>
</protein>
<dbReference type="OrthoDB" id="4250245at2"/>
<keyword evidence="3" id="KW-1003">Cell membrane</keyword>
<organism evidence="11 12">
    <name type="scientific">Propylenella binzhouense</name>
    <dbReference type="NCBI Taxonomy" id="2555902"/>
    <lineage>
        <taxon>Bacteria</taxon>
        <taxon>Pseudomonadati</taxon>
        <taxon>Pseudomonadota</taxon>
        <taxon>Alphaproteobacteria</taxon>
        <taxon>Hyphomicrobiales</taxon>
        <taxon>Propylenellaceae</taxon>
        <taxon>Propylenella</taxon>
    </lineage>
</organism>
<evidence type="ECO:0000256" key="4">
    <source>
        <dbReference type="ARBA" id="ARBA00022519"/>
    </source>
</evidence>
<accession>A0A964WS10</accession>
<proteinExistence type="inferred from homology"/>
<comment type="subcellular location">
    <subcellularLocation>
        <location evidence="1 9">Cell inner membrane</location>
        <topology evidence="1 9">Multi-pass membrane protein</topology>
    </subcellularLocation>
</comment>
<dbReference type="PANTHER" id="PTHR35011">
    <property type="entry name" value="2,3-DIKETO-L-GULONATE TRAP TRANSPORTER SMALL PERMEASE PROTEIN YIAM"/>
    <property type="match status" value="1"/>
</dbReference>
<dbReference type="GO" id="GO:0005886">
    <property type="term" value="C:plasma membrane"/>
    <property type="evidence" value="ECO:0007669"/>
    <property type="project" value="UniProtKB-SubCell"/>
</dbReference>
<comment type="subunit">
    <text evidence="9">The complex comprises the extracytoplasmic solute receptor protein and the two transmembrane proteins.</text>
</comment>
<dbReference type="GO" id="GO:0015740">
    <property type="term" value="P:C4-dicarboxylate transport"/>
    <property type="evidence" value="ECO:0007669"/>
    <property type="project" value="TreeGrafter"/>
</dbReference>
<evidence type="ECO:0000256" key="6">
    <source>
        <dbReference type="ARBA" id="ARBA00022989"/>
    </source>
</evidence>
<feature type="transmembrane region" description="Helical" evidence="9">
    <location>
        <begin position="12"/>
        <end position="32"/>
    </location>
</feature>
<dbReference type="AlphaFoldDB" id="A0A964WS10"/>
<reference evidence="11" key="1">
    <citation type="submission" date="2019-03" db="EMBL/GenBank/DDBJ databases">
        <title>Afifella sp. nov., isolated from activated sludge.</title>
        <authorList>
            <person name="Li Q."/>
            <person name="Liu Y."/>
        </authorList>
    </citation>
    <scope>NUCLEOTIDE SEQUENCE</scope>
    <source>
        <strain evidence="11">L72</strain>
    </source>
</reference>
<keyword evidence="12" id="KW-1185">Reference proteome</keyword>
<feature type="transmembrane region" description="Helical" evidence="9">
    <location>
        <begin position="52"/>
        <end position="68"/>
    </location>
</feature>
<comment type="similarity">
    <text evidence="8 9">Belongs to the TRAP transporter small permease family.</text>
</comment>
<sequence length="181" mass="19902">MTAIGKILDRLVDVLMWIGCLASALMMVHIAVDVFCRNVLNAPLDGTLEIVSSYYMVTIAFFPLAYVSRSGGQILVDLFTSQMPRRPRARLDTVVYVATAIYLALFLWRSYVTALAKTRQGEVWESAGGFLSVWPSRWIVVVGMAGMLLVTLRLAIAGLARGADGLEAALRKPDDVFEGQE</sequence>
<evidence type="ECO:0000313" key="12">
    <source>
        <dbReference type="Proteomes" id="UP000773614"/>
    </source>
</evidence>
<gene>
    <name evidence="11" type="ORF">E4O86_01280</name>
</gene>
<keyword evidence="5 9" id="KW-0812">Transmembrane</keyword>
<keyword evidence="6 9" id="KW-1133">Transmembrane helix</keyword>
<dbReference type="EMBL" id="SPKJ01000002">
    <property type="protein sequence ID" value="MYZ46355.1"/>
    <property type="molecule type" value="Genomic_DNA"/>
</dbReference>
<evidence type="ECO:0000256" key="9">
    <source>
        <dbReference type="RuleBase" id="RU369079"/>
    </source>
</evidence>
<feature type="domain" description="Tripartite ATP-independent periplasmic transporters DctQ component" evidence="10">
    <location>
        <begin position="26"/>
        <end position="157"/>
    </location>
</feature>
<evidence type="ECO:0000256" key="5">
    <source>
        <dbReference type="ARBA" id="ARBA00022692"/>
    </source>
</evidence>